<accession>A0A7S3I191</accession>
<keyword evidence="1" id="KW-1133">Transmembrane helix</keyword>
<reference evidence="2" key="1">
    <citation type="submission" date="2021-01" db="EMBL/GenBank/DDBJ databases">
        <authorList>
            <person name="Corre E."/>
            <person name="Pelletier E."/>
            <person name="Niang G."/>
            <person name="Scheremetjew M."/>
            <person name="Finn R."/>
            <person name="Kale V."/>
            <person name="Holt S."/>
            <person name="Cochrane G."/>
            <person name="Meng A."/>
            <person name="Brown T."/>
            <person name="Cohen L."/>
        </authorList>
    </citation>
    <scope>NUCLEOTIDE SEQUENCE</scope>
    <source>
        <strain evidence="2">Fehren 1</strain>
    </source>
</reference>
<dbReference type="EMBL" id="HBIE01019398">
    <property type="protein sequence ID" value="CAE0311027.1"/>
    <property type="molecule type" value="Transcribed_RNA"/>
</dbReference>
<feature type="transmembrane region" description="Helical" evidence="1">
    <location>
        <begin position="85"/>
        <end position="106"/>
    </location>
</feature>
<evidence type="ECO:0000256" key="1">
    <source>
        <dbReference type="SAM" id="Phobius"/>
    </source>
</evidence>
<gene>
    <name evidence="2" type="ORF">FEHR0123_LOCUS5945</name>
</gene>
<dbReference type="AlphaFoldDB" id="A0A7S3I191"/>
<sequence length="107" mass="12662">MDQRLVEVEDDRLRFRRVIRLWQVNKEVLNVTERRLAKICHTDVEQGLHCLIEVDFLNVQGLFFTVLIFFTLFERLVSCSYRILVLLLMIRLVCALLLGNGGYHILE</sequence>
<name>A0A7S3I191_9SPIT</name>
<proteinExistence type="predicted"/>
<keyword evidence="1" id="KW-0472">Membrane</keyword>
<evidence type="ECO:0000313" key="2">
    <source>
        <dbReference type="EMBL" id="CAE0311027.1"/>
    </source>
</evidence>
<protein>
    <submittedName>
        <fullName evidence="2">Uncharacterized protein</fullName>
    </submittedName>
</protein>
<feature type="transmembrane region" description="Helical" evidence="1">
    <location>
        <begin position="56"/>
        <end position="73"/>
    </location>
</feature>
<keyword evidence="1" id="KW-0812">Transmembrane</keyword>
<organism evidence="2">
    <name type="scientific">Favella ehrenbergii</name>
    <dbReference type="NCBI Taxonomy" id="182087"/>
    <lineage>
        <taxon>Eukaryota</taxon>
        <taxon>Sar</taxon>
        <taxon>Alveolata</taxon>
        <taxon>Ciliophora</taxon>
        <taxon>Intramacronucleata</taxon>
        <taxon>Spirotrichea</taxon>
        <taxon>Choreotrichia</taxon>
        <taxon>Tintinnida</taxon>
        <taxon>Xystonellidae</taxon>
        <taxon>Favella</taxon>
    </lineage>
</organism>